<keyword evidence="3" id="KW-1185">Reference proteome</keyword>
<dbReference type="EMBL" id="BGPR01020240">
    <property type="protein sequence ID" value="GBN84142.1"/>
    <property type="molecule type" value="Genomic_DNA"/>
</dbReference>
<comment type="caution">
    <text evidence="2">The sequence shown here is derived from an EMBL/GenBank/DDBJ whole genome shotgun (WGS) entry which is preliminary data.</text>
</comment>
<evidence type="ECO:0000313" key="3">
    <source>
        <dbReference type="Proteomes" id="UP000499080"/>
    </source>
</evidence>
<dbReference type="AlphaFoldDB" id="A0A4Y2S7I8"/>
<dbReference type="Proteomes" id="UP000499080">
    <property type="component" value="Unassembled WGS sequence"/>
</dbReference>
<sequence>MTDINVPESCGQGVSTSLSWHASIQSECLNQQNLVTIDELRNYTNGLLNVSTIEECNNNITILENYYLSLDKEINLKKANAVAFNLFKLANLKSDLILQKFLNNPPPGYNTAGNSGTDSDSSSTEFSNAEK</sequence>
<feature type="region of interest" description="Disordered" evidence="1">
    <location>
        <begin position="108"/>
        <end position="131"/>
    </location>
</feature>
<protein>
    <submittedName>
        <fullName evidence="2">Uncharacterized protein</fullName>
    </submittedName>
</protein>
<gene>
    <name evidence="2" type="ORF">AVEN_101972_1</name>
</gene>
<proteinExistence type="predicted"/>
<evidence type="ECO:0000313" key="2">
    <source>
        <dbReference type="EMBL" id="GBN84142.1"/>
    </source>
</evidence>
<feature type="compositionally biased region" description="Low complexity" evidence="1">
    <location>
        <begin position="112"/>
        <end position="131"/>
    </location>
</feature>
<organism evidence="2 3">
    <name type="scientific">Araneus ventricosus</name>
    <name type="common">Orbweaver spider</name>
    <name type="synonym">Epeira ventricosa</name>
    <dbReference type="NCBI Taxonomy" id="182803"/>
    <lineage>
        <taxon>Eukaryota</taxon>
        <taxon>Metazoa</taxon>
        <taxon>Ecdysozoa</taxon>
        <taxon>Arthropoda</taxon>
        <taxon>Chelicerata</taxon>
        <taxon>Arachnida</taxon>
        <taxon>Araneae</taxon>
        <taxon>Araneomorphae</taxon>
        <taxon>Entelegynae</taxon>
        <taxon>Araneoidea</taxon>
        <taxon>Araneidae</taxon>
        <taxon>Araneus</taxon>
    </lineage>
</organism>
<name>A0A4Y2S7I8_ARAVE</name>
<evidence type="ECO:0000256" key="1">
    <source>
        <dbReference type="SAM" id="MobiDB-lite"/>
    </source>
</evidence>
<accession>A0A4Y2S7I8</accession>
<reference evidence="2 3" key="1">
    <citation type="journal article" date="2019" name="Sci. Rep.">
        <title>Orb-weaving spider Araneus ventricosus genome elucidates the spidroin gene catalogue.</title>
        <authorList>
            <person name="Kono N."/>
            <person name="Nakamura H."/>
            <person name="Ohtoshi R."/>
            <person name="Moran D.A.P."/>
            <person name="Shinohara A."/>
            <person name="Yoshida Y."/>
            <person name="Fujiwara M."/>
            <person name="Mori M."/>
            <person name="Tomita M."/>
            <person name="Arakawa K."/>
        </authorList>
    </citation>
    <scope>NUCLEOTIDE SEQUENCE [LARGE SCALE GENOMIC DNA]</scope>
</reference>